<gene>
    <name evidence="8" type="ORF">PGRI_073340</name>
</gene>
<evidence type="ECO:0000256" key="5">
    <source>
        <dbReference type="PROSITE-ProRule" id="PRU00317"/>
    </source>
</evidence>
<keyword evidence="2" id="KW-0698">rRNA processing</keyword>
<feature type="repeat" description="Pumilio" evidence="5">
    <location>
        <begin position="743"/>
        <end position="780"/>
    </location>
</feature>
<feature type="compositionally biased region" description="Polar residues" evidence="6">
    <location>
        <begin position="806"/>
        <end position="828"/>
    </location>
</feature>
<feature type="repeat" description="Pumilio" evidence="5">
    <location>
        <begin position="562"/>
        <end position="598"/>
    </location>
</feature>
<dbReference type="STRING" id="5078.A0A135LZ02"/>
<dbReference type="InterPro" id="IPR033133">
    <property type="entry name" value="PUM-HD"/>
</dbReference>
<dbReference type="Proteomes" id="UP000070168">
    <property type="component" value="Unassembled WGS sequence"/>
</dbReference>
<dbReference type="GO" id="GO:0005737">
    <property type="term" value="C:cytoplasm"/>
    <property type="evidence" value="ECO:0007669"/>
    <property type="project" value="TreeGrafter"/>
</dbReference>
<feature type="compositionally biased region" description="Polar residues" evidence="6">
    <location>
        <begin position="141"/>
        <end position="160"/>
    </location>
</feature>
<feature type="domain" description="PUM-HD" evidence="7">
    <location>
        <begin position="464"/>
        <end position="806"/>
    </location>
</feature>
<feature type="region of interest" description="Disordered" evidence="6">
    <location>
        <begin position="843"/>
        <end position="885"/>
    </location>
</feature>
<dbReference type="CDD" id="cd07920">
    <property type="entry name" value="Pumilio"/>
    <property type="match status" value="1"/>
</dbReference>
<dbReference type="PANTHER" id="PTHR12537">
    <property type="entry name" value="RNA BINDING PROTEIN PUMILIO-RELATED"/>
    <property type="match status" value="1"/>
</dbReference>
<dbReference type="GO" id="GO:0010608">
    <property type="term" value="P:post-transcriptional regulation of gene expression"/>
    <property type="evidence" value="ECO:0007669"/>
    <property type="project" value="TreeGrafter"/>
</dbReference>
<dbReference type="GeneID" id="63710348"/>
<evidence type="ECO:0000313" key="8">
    <source>
        <dbReference type="EMBL" id="KXG54190.1"/>
    </source>
</evidence>
<dbReference type="GO" id="GO:0006364">
    <property type="term" value="P:rRNA processing"/>
    <property type="evidence" value="ECO:0007669"/>
    <property type="project" value="UniProtKB-KW"/>
</dbReference>
<dbReference type="OMA" id="HYKGELY"/>
<feature type="compositionally biased region" description="Polar residues" evidence="6">
    <location>
        <begin position="305"/>
        <end position="323"/>
    </location>
</feature>
<dbReference type="Gene3D" id="1.25.10.10">
    <property type="entry name" value="Leucine-rich Repeat Variant"/>
    <property type="match status" value="1"/>
</dbReference>
<dbReference type="InterPro" id="IPR011989">
    <property type="entry name" value="ARM-like"/>
</dbReference>
<feature type="repeat" description="Pumilio" evidence="5">
    <location>
        <begin position="671"/>
        <end position="706"/>
    </location>
</feature>
<keyword evidence="1" id="KW-0690">Ribosome biogenesis</keyword>
<reference evidence="8 9" key="1">
    <citation type="journal article" date="2016" name="BMC Genomics">
        <title>Genome sequencing and secondary metabolism of the postharvest pathogen Penicillium griseofulvum.</title>
        <authorList>
            <person name="Banani H."/>
            <person name="Marcet-Houben M."/>
            <person name="Ballester A.R."/>
            <person name="Abbruscato P."/>
            <person name="Gonzalez-Candelas L."/>
            <person name="Gabaldon T."/>
            <person name="Spadaro D."/>
        </authorList>
    </citation>
    <scope>NUCLEOTIDE SEQUENCE [LARGE SCALE GENOMIC DNA]</scope>
    <source>
        <strain evidence="8 9">PG3</strain>
    </source>
</reference>
<protein>
    <submittedName>
        <fullName evidence="8">Armadillo-like helical</fullName>
    </submittedName>
</protein>
<organism evidence="8 9">
    <name type="scientific">Penicillium patulum</name>
    <name type="common">Penicillium griseofulvum</name>
    <dbReference type="NCBI Taxonomy" id="5078"/>
    <lineage>
        <taxon>Eukaryota</taxon>
        <taxon>Fungi</taxon>
        <taxon>Dikarya</taxon>
        <taxon>Ascomycota</taxon>
        <taxon>Pezizomycotina</taxon>
        <taxon>Eurotiomycetes</taxon>
        <taxon>Eurotiomycetidae</taxon>
        <taxon>Eurotiales</taxon>
        <taxon>Aspergillaceae</taxon>
        <taxon>Penicillium</taxon>
    </lineage>
</organism>
<comment type="function">
    <text evidence="4">RNA-binding nucleolar protein required for pre-rRNA processing. Involved in production of 18S rRNA and assembly of small ribosomal subunit.</text>
</comment>
<comment type="caution">
    <text evidence="8">The sequence shown here is derived from an EMBL/GenBank/DDBJ whole genome shotgun (WGS) entry which is preliminary data.</text>
</comment>
<dbReference type="EMBL" id="LHQR01000013">
    <property type="protein sequence ID" value="KXG54190.1"/>
    <property type="molecule type" value="Genomic_DNA"/>
</dbReference>
<dbReference type="InterPro" id="IPR001313">
    <property type="entry name" value="Pumilio_RNA-bd_rpt"/>
</dbReference>
<dbReference type="RefSeq" id="XP_040652725.1">
    <property type="nucleotide sequence ID" value="XM_040795048.1"/>
</dbReference>
<feature type="region of interest" description="Disordered" evidence="6">
    <location>
        <begin position="204"/>
        <end position="349"/>
    </location>
</feature>
<accession>A0A135LZ02</accession>
<feature type="repeat" description="Pumilio" evidence="5">
    <location>
        <begin position="707"/>
        <end position="742"/>
    </location>
</feature>
<feature type="repeat" description="Pumilio" evidence="5">
    <location>
        <begin position="526"/>
        <end position="561"/>
    </location>
</feature>
<keyword evidence="9" id="KW-1185">Reference proteome</keyword>
<dbReference type="PROSITE" id="PS50302">
    <property type="entry name" value="PUM"/>
    <property type="match status" value="8"/>
</dbReference>
<dbReference type="AlphaFoldDB" id="A0A135LZ02"/>
<feature type="repeat" description="Pumilio" evidence="5">
    <location>
        <begin position="490"/>
        <end position="525"/>
    </location>
</feature>
<dbReference type="GO" id="GO:0003729">
    <property type="term" value="F:mRNA binding"/>
    <property type="evidence" value="ECO:0007669"/>
    <property type="project" value="TreeGrafter"/>
</dbReference>
<dbReference type="PROSITE" id="PS50303">
    <property type="entry name" value="PUM_HD"/>
    <property type="match status" value="1"/>
</dbReference>
<feature type="repeat" description="Pumilio" evidence="5">
    <location>
        <begin position="599"/>
        <end position="634"/>
    </location>
</feature>
<feature type="compositionally biased region" description="Polar residues" evidence="6">
    <location>
        <begin position="85"/>
        <end position="97"/>
    </location>
</feature>
<dbReference type="SMART" id="SM00025">
    <property type="entry name" value="Pumilio"/>
    <property type="match status" value="8"/>
</dbReference>
<evidence type="ECO:0000256" key="2">
    <source>
        <dbReference type="ARBA" id="ARBA00022552"/>
    </source>
</evidence>
<dbReference type="SUPFAM" id="SSF48371">
    <property type="entry name" value="ARM repeat"/>
    <property type="match status" value="1"/>
</dbReference>
<dbReference type="Pfam" id="PF00806">
    <property type="entry name" value="PUF"/>
    <property type="match status" value="8"/>
</dbReference>
<evidence type="ECO:0000259" key="7">
    <source>
        <dbReference type="PROSITE" id="PS50303"/>
    </source>
</evidence>
<evidence type="ECO:0000313" key="9">
    <source>
        <dbReference type="Proteomes" id="UP000070168"/>
    </source>
</evidence>
<feature type="compositionally biased region" description="Polar residues" evidence="6">
    <location>
        <begin position="265"/>
        <end position="281"/>
    </location>
</feature>
<keyword evidence="3" id="KW-0677">Repeat</keyword>
<sequence length="906" mass="100215">MREQKRRFEEDMKMLDLQHAREKLEMDQLARDLAQAGISGPVSEPTTPPEYRDTTVSNAFSRPARFSTSSVTSSPGFFNAFAPSNLTSPQATSQPVQPSIDRFAGHSVPGSRRNSEKDDFLADPTSPFRSGPSAAHRYSLPSGNPNGQSHRSSISGLNGSRLDSFNVPKYLFPSDEDKPHSHLRELERLSTPDIKSYIKLTEPDDKFPTLSRRGDSNVLSANPDAHDLANPRAPGSDNYSNHNRHRSSHQSMPQNIHNFGRLDQVGSQNNEDHGNSVQTSRHSARRSMGSQISFHEDRHDETATPVPSSRPTALQSSYSTNDLPTIKGNGAGTTITPPNTHNEHMHHHNTSMGRISQNGVNNQAKTDFDETEFYGTQSTLHASAPPFGPQLSSPAPANHVSSAVVPMGLPFQVPAVPAFNYGIQPYVGQATPINGHLQHFGGGSTFNNAYPGYGPGFRFNESAARGNMAQRRQENDATQLTRFGNYPLEHYKGELYSLCKDQHGCRYLQRKLEERNPDHVQLIFSETYMHVIELMTDPFGNYLCQKLLEFSNDEQRTVLIDNAASDLVKIALNQHGTRALQKMIEFISTPQQTQTVINALQYHVVELVQDLNGNHVIQKCLNRLTPEDAEFIYEAVGGNCVVVGTHRHGCCVLQRCIDHASGHQKARLISQITSHSFALVQDPFGNYVVQYILDLAEPSFTNPLCATFGGNIPQLSKQKFSSNVIEKCLRTADNYMKREMIDEFLMGNELEKMLRDSFANYVVQTAMDFCDLETRNRIVEAVRPILPSIRQTPHGRRIAGKIMAADTNNRSNGSSATTSGQVTPNDMTSSAQIPKTLLQKGFTYHQPGTQSSSSSSGYSTQTYLPQSSQSSVSNTPSGQSDTSSVYTASTSQMSVKLGSQQIQNYF</sequence>
<dbReference type="FunFam" id="1.25.10.10:FF:000237">
    <property type="entry name" value="Pumilio homolog 9"/>
    <property type="match status" value="1"/>
</dbReference>
<feature type="compositionally biased region" description="Low complexity" evidence="6">
    <location>
        <begin position="848"/>
        <end position="880"/>
    </location>
</feature>
<dbReference type="PANTHER" id="PTHR12537:SF13">
    <property type="entry name" value="PUMILIO HOMOLOGY DOMAIN FAMILY MEMBER 4"/>
    <property type="match status" value="1"/>
</dbReference>
<proteinExistence type="predicted"/>
<feature type="region of interest" description="Disordered" evidence="6">
    <location>
        <begin position="85"/>
        <end position="160"/>
    </location>
</feature>
<evidence type="ECO:0000256" key="3">
    <source>
        <dbReference type="ARBA" id="ARBA00022737"/>
    </source>
</evidence>
<evidence type="ECO:0000256" key="4">
    <source>
        <dbReference type="ARBA" id="ARBA00024893"/>
    </source>
</evidence>
<feature type="region of interest" description="Disordered" evidence="6">
    <location>
        <begin position="803"/>
        <end position="828"/>
    </location>
</feature>
<dbReference type="InterPro" id="IPR033712">
    <property type="entry name" value="Pumilio_RNA-bd"/>
</dbReference>
<dbReference type="InterPro" id="IPR016024">
    <property type="entry name" value="ARM-type_fold"/>
</dbReference>
<name>A0A135LZ02_PENPA</name>
<evidence type="ECO:0000256" key="6">
    <source>
        <dbReference type="SAM" id="MobiDB-lite"/>
    </source>
</evidence>
<feature type="compositionally biased region" description="Basic and acidic residues" evidence="6">
    <location>
        <begin position="204"/>
        <end position="215"/>
    </location>
</feature>
<dbReference type="OrthoDB" id="668540at2759"/>
<feature type="repeat" description="Pumilio" evidence="5">
    <location>
        <begin position="635"/>
        <end position="670"/>
    </location>
</feature>
<evidence type="ECO:0000256" key="1">
    <source>
        <dbReference type="ARBA" id="ARBA00022517"/>
    </source>
</evidence>